<feature type="domain" description="Flavodoxin-like" evidence="1">
    <location>
        <begin position="5"/>
        <end position="162"/>
    </location>
</feature>
<dbReference type="GeneID" id="85733246"/>
<proteinExistence type="predicted"/>
<keyword evidence="3" id="KW-1185">Reference proteome</keyword>
<dbReference type="InterPro" id="IPR029039">
    <property type="entry name" value="Flavoprotein-like_sf"/>
</dbReference>
<gene>
    <name evidence="2" type="ORF">R6Y96_08775</name>
</gene>
<dbReference type="EMBL" id="CP137642">
    <property type="protein sequence ID" value="WOX57381.1"/>
    <property type="molecule type" value="Genomic_DNA"/>
</dbReference>
<dbReference type="InterPro" id="IPR026816">
    <property type="entry name" value="Flavodoxin_dom"/>
</dbReference>
<dbReference type="PANTHER" id="PTHR38030">
    <property type="entry name" value="PROTOPORPHYRINOGEN IX DEHYDROGENASE [MENAQUINONE]"/>
    <property type="match status" value="1"/>
</dbReference>
<protein>
    <submittedName>
        <fullName evidence="2">Flavodoxin domain-containing protein</fullName>
    </submittedName>
</protein>
<dbReference type="Gene3D" id="3.40.50.360">
    <property type="match status" value="1"/>
</dbReference>
<dbReference type="PANTHER" id="PTHR38030:SF2">
    <property type="entry name" value="PROTOPORPHYRINOGEN IX DEHYDROGENASE [QUINONE]"/>
    <property type="match status" value="1"/>
</dbReference>
<dbReference type="Proteomes" id="UP001305652">
    <property type="component" value="Chromosome"/>
</dbReference>
<dbReference type="AlphaFoldDB" id="A0AAX4FTZ6"/>
<dbReference type="InterPro" id="IPR008254">
    <property type="entry name" value="Flavodoxin/NO_synth"/>
</dbReference>
<dbReference type="Pfam" id="PF12724">
    <property type="entry name" value="Flavodoxin_5"/>
    <property type="match status" value="1"/>
</dbReference>
<organism evidence="2 3">
    <name type="scientific">Methanoculleus receptaculi</name>
    <dbReference type="NCBI Taxonomy" id="394967"/>
    <lineage>
        <taxon>Archaea</taxon>
        <taxon>Methanobacteriati</taxon>
        <taxon>Methanobacteriota</taxon>
        <taxon>Stenosarchaea group</taxon>
        <taxon>Methanomicrobia</taxon>
        <taxon>Methanomicrobiales</taxon>
        <taxon>Methanomicrobiaceae</taxon>
        <taxon>Methanoculleus</taxon>
    </lineage>
</organism>
<dbReference type="GO" id="GO:0006783">
    <property type="term" value="P:heme biosynthetic process"/>
    <property type="evidence" value="ECO:0007669"/>
    <property type="project" value="TreeGrafter"/>
</dbReference>
<dbReference type="KEGG" id="mrc:R6Y96_08775"/>
<sequence>MADRILVAYASRYGSTAEVAEAIGDELSKAGEQVDVLPVNEIRDPSPYRAAVIGSPIYMGKWLPEARVFVERYQHYLRTIPVACFAVGLTVVGGSAESLRRAEASMDEVRMLINPVEASVFPGKLDTGRLSDPDRAIIKLIRVKSGDFRNLDAVRSWVRAILPNLHRRR</sequence>
<dbReference type="GO" id="GO:0010181">
    <property type="term" value="F:FMN binding"/>
    <property type="evidence" value="ECO:0007669"/>
    <property type="project" value="InterPro"/>
</dbReference>
<dbReference type="RefSeq" id="WP_318620958.1">
    <property type="nucleotide sequence ID" value="NZ_CP137642.1"/>
</dbReference>
<accession>A0AAX4FTZ6</accession>
<dbReference type="InterPro" id="IPR052200">
    <property type="entry name" value="Protoporphyrinogen_IX_DH"/>
</dbReference>
<reference evidence="2 3" key="1">
    <citation type="submission" date="2023-10" db="EMBL/GenBank/DDBJ databases">
        <title>The complete genome sequence of Methanoculleus receptaculi DSM 18860.</title>
        <authorList>
            <person name="Lai S.-J."/>
            <person name="You Y.-T."/>
            <person name="Chen S.-C."/>
        </authorList>
    </citation>
    <scope>NUCLEOTIDE SEQUENCE [LARGE SCALE GENOMIC DNA]</scope>
    <source>
        <strain evidence="2 3">DSM 18860</strain>
    </source>
</reference>
<dbReference type="SUPFAM" id="SSF52218">
    <property type="entry name" value="Flavoproteins"/>
    <property type="match status" value="1"/>
</dbReference>
<evidence type="ECO:0000259" key="1">
    <source>
        <dbReference type="PROSITE" id="PS50902"/>
    </source>
</evidence>
<name>A0AAX4FTZ6_9EURY</name>
<evidence type="ECO:0000313" key="2">
    <source>
        <dbReference type="EMBL" id="WOX57381.1"/>
    </source>
</evidence>
<dbReference type="PROSITE" id="PS50902">
    <property type="entry name" value="FLAVODOXIN_LIKE"/>
    <property type="match status" value="1"/>
</dbReference>
<evidence type="ECO:0000313" key="3">
    <source>
        <dbReference type="Proteomes" id="UP001305652"/>
    </source>
</evidence>
<dbReference type="GO" id="GO:0070819">
    <property type="term" value="F:menaquinone-dependent protoporphyrinogen oxidase activity"/>
    <property type="evidence" value="ECO:0007669"/>
    <property type="project" value="TreeGrafter"/>
</dbReference>